<dbReference type="CDD" id="cd01143">
    <property type="entry name" value="YvrC"/>
    <property type="match status" value="1"/>
</dbReference>
<proteinExistence type="inferred from homology"/>
<dbReference type="SUPFAM" id="SSF53807">
    <property type="entry name" value="Helical backbone' metal receptor"/>
    <property type="match status" value="1"/>
</dbReference>
<evidence type="ECO:0000313" key="5">
    <source>
        <dbReference type="Proteomes" id="UP001519342"/>
    </source>
</evidence>
<gene>
    <name evidence="4" type="ORF">J2Z76_002489</name>
</gene>
<dbReference type="PROSITE" id="PS51257">
    <property type="entry name" value="PROKAR_LIPOPROTEIN"/>
    <property type="match status" value="1"/>
</dbReference>
<dbReference type="PANTHER" id="PTHR30535">
    <property type="entry name" value="VITAMIN B12-BINDING PROTEIN"/>
    <property type="match status" value="1"/>
</dbReference>
<accession>A0ABS4GFZ8</accession>
<evidence type="ECO:0000256" key="2">
    <source>
        <dbReference type="SAM" id="SignalP"/>
    </source>
</evidence>
<evidence type="ECO:0000259" key="3">
    <source>
        <dbReference type="PROSITE" id="PS50983"/>
    </source>
</evidence>
<protein>
    <submittedName>
        <fullName evidence="4">Iron complex transport system substrate-binding protein</fullName>
    </submittedName>
</protein>
<dbReference type="InterPro" id="IPR002491">
    <property type="entry name" value="ABC_transptr_periplasmic_BD"/>
</dbReference>
<dbReference type="Gene3D" id="3.40.50.1980">
    <property type="entry name" value="Nitrogenase molybdenum iron protein domain"/>
    <property type="match status" value="2"/>
</dbReference>
<feature type="signal peptide" evidence="2">
    <location>
        <begin position="1"/>
        <end position="25"/>
    </location>
</feature>
<organism evidence="4 5">
    <name type="scientific">Sedimentibacter acidaminivorans</name>
    <dbReference type="NCBI Taxonomy" id="913099"/>
    <lineage>
        <taxon>Bacteria</taxon>
        <taxon>Bacillati</taxon>
        <taxon>Bacillota</taxon>
        <taxon>Tissierellia</taxon>
        <taxon>Sedimentibacter</taxon>
    </lineage>
</organism>
<dbReference type="RefSeq" id="WP_209512347.1">
    <property type="nucleotide sequence ID" value="NZ_JAGGKS010000007.1"/>
</dbReference>
<name>A0ABS4GFZ8_9FIRM</name>
<sequence length="314" mass="34558">MKKITSISIALSIIISLLTSCTSQPKEIEPTTDPIEATVTLPLKDRARNEITVPKEINSIISMSPSITEVLVDLGFGDKIIAVDTYSEDIPGLPNGIPSFDMMAPDSEKLVALNPDIVFATGMSMSKGNDPFKPIRDMGICLAYIPSSDSIQGIYDDIMFISDTMQVSQKGQEIVDNMKTKIAEIKKVSDTITEKKTIYFEISAQPSLYSFGKGVFLNEMIDIIGATNILADQEQWIAVSDEAIVAANPDVIITNVDYIENAVDEIKSRTGWENVTAIKNGYVYYVDKNASSLSNHNIVKALEQMAKYIYPDNF</sequence>
<keyword evidence="2" id="KW-0732">Signal</keyword>
<dbReference type="PROSITE" id="PS50983">
    <property type="entry name" value="FE_B12_PBP"/>
    <property type="match status" value="1"/>
</dbReference>
<comment type="caution">
    <text evidence="4">The sequence shown here is derived from an EMBL/GenBank/DDBJ whole genome shotgun (WGS) entry which is preliminary data.</text>
</comment>
<reference evidence="4 5" key="1">
    <citation type="submission" date="2021-03" db="EMBL/GenBank/DDBJ databases">
        <title>Genomic Encyclopedia of Type Strains, Phase IV (KMG-IV): sequencing the most valuable type-strain genomes for metagenomic binning, comparative biology and taxonomic classification.</title>
        <authorList>
            <person name="Goeker M."/>
        </authorList>
    </citation>
    <scope>NUCLEOTIDE SEQUENCE [LARGE SCALE GENOMIC DNA]</scope>
    <source>
        <strain evidence="4 5">DSM 24004</strain>
    </source>
</reference>
<dbReference type="InterPro" id="IPR050902">
    <property type="entry name" value="ABC_Transporter_SBP"/>
</dbReference>
<evidence type="ECO:0000313" key="4">
    <source>
        <dbReference type="EMBL" id="MBP1926620.1"/>
    </source>
</evidence>
<evidence type="ECO:0000256" key="1">
    <source>
        <dbReference type="ARBA" id="ARBA00008814"/>
    </source>
</evidence>
<dbReference type="PANTHER" id="PTHR30535:SF34">
    <property type="entry name" value="MOLYBDATE-BINDING PROTEIN MOLA"/>
    <property type="match status" value="1"/>
</dbReference>
<feature type="domain" description="Fe/B12 periplasmic-binding" evidence="3">
    <location>
        <begin position="59"/>
        <end position="313"/>
    </location>
</feature>
<dbReference type="Pfam" id="PF01497">
    <property type="entry name" value="Peripla_BP_2"/>
    <property type="match status" value="1"/>
</dbReference>
<feature type="chain" id="PRO_5047212043" evidence="2">
    <location>
        <begin position="26"/>
        <end position="314"/>
    </location>
</feature>
<dbReference type="Proteomes" id="UP001519342">
    <property type="component" value="Unassembled WGS sequence"/>
</dbReference>
<dbReference type="EMBL" id="JAGGKS010000007">
    <property type="protein sequence ID" value="MBP1926620.1"/>
    <property type="molecule type" value="Genomic_DNA"/>
</dbReference>
<comment type="similarity">
    <text evidence="1">Belongs to the bacterial solute-binding protein 8 family.</text>
</comment>
<keyword evidence="5" id="KW-1185">Reference proteome</keyword>